<dbReference type="AlphaFoldDB" id="A0A5K7X638"/>
<sequence length="111" mass="12915">MIRDYQAIQRSLFLRGKQRLIPTSGKHRGAKLPGTLNYETGEILTTEAEQYDAEIFLEFLKKIVNHYSTGNMVIILDNARIHHAKLLKAFWKRTNSAFLWSFCHPTVRILI</sequence>
<dbReference type="InterPro" id="IPR036397">
    <property type="entry name" value="RNaseH_sf"/>
</dbReference>
<evidence type="ECO:0000313" key="2">
    <source>
        <dbReference type="EMBL" id="BBO00034.1"/>
    </source>
</evidence>
<dbReference type="Proteomes" id="UP000326951">
    <property type="component" value="Chromosome"/>
</dbReference>
<dbReference type="GO" id="GO:0003676">
    <property type="term" value="F:nucleic acid binding"/>
    <property type="evidence" value="ECO:0007669"/>
    <property type="project" value="InterPro"/>
</dbReference>
<evidence type="ECO:0000259" key="1">
    <source>
        <dbReference type="Pfam" id="PF13358"/>
    </source>
</evidence>
<name>A0A5K7X638_9BACL</name>
<dbReference type="Gene3D" id="3.30.420.10">
    <property type="entry name" value="Ribonuclease H-like superfamily/Ribonuclease H"/>
    <property type="match status" value="1"/>
</dbReference>
<reference evidence="2 3" key="1">
    <citation type="submission" date="2019-09" db="EMBL/GenBank/DDBJ databases">
        <title>Complete genome sequence of Sporolactobacillus terrae 70-3.</title>
        <authorList>
            <person name="Tanaka N."/>
            <person name="Shiwa Y."/>
            <person name="Fujita N."/>
            <person name="Tanasupawat S."/>
        </authorList>
    </citation>
    <scope>NUCLEOTIDE SEQUENCE [LARGE SCALE GENOMIC DNA]</scope>
    <source>
        <strain evidence="2 3">70-3</strain>
    </source>
</reference>
<accession>A0A5K7X638</accession>
<feature type="domain" description="Tc1-like transposase DDE" evidence="1">
    <location>
        <begin position="4"/>
        <end position="94"/>
    </location>
</feature>
<gene>
    <name evidence="2" type="ORF">St703_27380</name>
</gene>
<protein>
    <recommendedName>
        <fullName evidence="1">Tc1-like transposase DDE domain-containing protein</fullName>
    </recommendedName>
</protein>
<evidence type="ECO:0000313" key="3">
    <source>
        <dbReference type="Proteomes" id="UP000326951"/>
    </source>
</evidence>
<organism evidence="2 3">
    <name type="scientific">Sporolactobacillus terrae</name>
    <dbReference type="NCBI Taxonomy" id="269673"/>
    <lineage>
        <taxon>Bacteria</taxon>
        <taxon>Bacillati</taxon>
        <taxon>Bacillota</taxon>
        <taxon>Bacilli</taxon>
        <taxon>Bacillales</taxon>
        <taxon>Sporolactobacillaceae</taxon>
        <taxon>Sporolactobacillus</taxon>
    </lineage>
</organism>
<dbReference type="EMBL" id="AP021853">
    <property type="protein sequence ID" value="BBO00034.1"/>
    <property type="molecule type" value="Genomic_DNA"/>
</dbReference>
<dbReference type="InterPro" id="IPR038717">
    <property type="entry name" value="Tc1-like_DDE_dom"/>
</dbReference>
<dbReference type="Pfam" id="PF13358">
    <property type="entry name" value="DDE_3"/>
    <property type="match status" value="1"/>
</dbReference>
<proteinExistence type="predicted"/>